<dbReference type="InterPro" id="IPR051919">
    <property type="entry name" value="W-dependent_AOR"/>
</dbReference>
<dbReference type="GO" id="GO:0046872">
    <property type="term" value="F:metal ion binding"/>
    <property type="evidence" value="ECO:0007669"/>
    <property type="project" value="UniProtKB-KW"/>
</dbReference>
<accession>A0ABD4Z9Z7</accession>
<dbReference type="Proteomes" id="UP001529235">
    <property type="component" value="Unassembled WGS sequence"/>
</dbReference>
<dbReference type="Gene3D" id="1.10.569.10">
    <property type="entry name" value="Aldehyde Ferredoxin Oxidoreductase Protein, subunit A, domain 2"/>
    <property type="match status" value="1"/>
</dbReference>
<dbReference type="Gene3D" id="3.60.9.10">
    <property type="entry name" value="Aldehyde ferredoxin oxidoreductase, N-terminal domain"/>
    <property type="match status" value="1"/>
</dbReference>
<dbReference type="PANTHER" id="PTHR30038:SF0">
    <property type="entry name" value="TUNGSTEN-CONTAINING ALDEHYDE FERREDOXIN OXIDOREDUCTASE"/>
    <property type="match status" value="1"/>
</dbReference>
<protein>
    <submittedName>
        <fullName evidence="10">Aldehyde ferredoxin oxidoreductase family protein</fullName>
    </submittedName>
</protein>
<organism evidence="10 11">
    <name type="scientific">Ignisphaera cupida</name>
    <dbReference type="NCBI Taxonomy" id="3050454"/>
    <lineage>
        <taxon>Archaea</taxon>
        <taxon>Thermoproteota</taxon>
        <taxon>Thermoprotei</taxon>
        <taxon>Desulfurococcales</taxon>
        <taxon>Desulfurococcaceae</taxon>
        <taxon>Ignisphaera</taxon>
    </lineage>
</organism>
<evidence type="ECO:0000256" key="6">
    <source>
        <dbReference type="ARBA" id="ARBA00023004"/>
    </source>
</evidence>
<dbReference type="GO" id="GO:0016491">
    <property type="term" value="F:oxidoreductase activity"/>
    <property type="evidence" value="ECO:0007669"/>
    <property type="project" value="UniProtKB-KW"/>
</dbReference>
<dbReference type="InterPro" id="IPR013983">
    <property type="entry name" value="Ald_Fedxn_OxRdtase_N"/>
</dbReference>
<dbReference type="SUPFAM" id="SSF56228">
    <property type="entry name" value="Aldehyde ferredoxin oxidoreductase, N-terminal domain"/>
    <property type="match status" value="1"/>
</dbReference>
<evidence type="ECO:0000256" key="5">
    <source>
        <dbReference type="ARBA" id="ARBA00023002"/>
    </source>
</evidence>
<dbReference type="EMBL" id="JASNVW010000007">
    <property type="protein sequence ID" value="MDK6029388.1"/>
    <property type="molecule type" value="Genomic_DNA"/>
</dbReference>
<evidence type="ECO:0000256" key="4">
    <source>
        <dbReference type="ARBA" id="ARBA00022723"/>
    </source>
</evidence>
<dbReference type="GO" id="GO:0051539">
    <property type="term" value="F:4 iron, 4 sulfur cluster binding"/>
    <property type="evidence" value="ECO:0007669"/>
    <property type="project" value="UniProtKB-KW"/>
</dbReference>
<keyword evidence="3" id="KW-0004">4Fe-4S</keyword>
<comment type="cofactor">
    <cofactor evidence="1">
        <name>[4Fe-4S] cluster</name>
        <dbReference type="ChEBI" id="CHEBI:49883"/>
    </cofactor>
</comment>
<dbReference type="InterPro" id="IPR001203">
    <property type="entry name" value="OxRdtase_Ald_Fedxn_C"/>
</dbReference>
<comment type="similarity">
    <text evidence="2">Belongs to the AOR/FOR family.</text>
</comment>
<dbReference type="RefSeq" id="WP_285274373.1">
    <property type="nucleotide sequence ID" value="NZ_JASNVW010000007.1"/>
</dbReference>
<keyword evidence="5" id="KW-0560">Oxidoreductase</keyword>
<name>A0ABD4Z9Z7_9CREN</name>
<dbReference type="Pfam" id="PF01314">
    <property type="entry name" value="AFOR_C"/>
    <property type="match status" value="1"/>
</dbReference>
<evidence type="ECO:0000313" key="10">
    <source>
        <dbReference type="EMBL" id="MDK6029388.1"/>
    </source>
</evidence>
<keyword evidence="6" id="KW-0408">Iron</keyword>
<dbReference type="SMART" id="SM00790">
    <property type="entry name" value="AFOR_N"/>
    <property type="match status" value="1"/>
</dbReference>
<keyword evidence="4" id="KW-0479">Metal-binding</keyword>
<dbReference type="InterPro" id="IPR036503">
    <property type="entry name" value="Ald_Fedxn_OxRdtase_N_sf"/>
</dbReference>
<sequence length="628" mass="69667">MGDYKLSQELYGYAGKIAYIDLSREKVEIKNLSKQDIELFVGGIGLATKIVVEEIEDPRIDPFSPQNPLVFMTGALTGTPVYGSSRWVVAAKSPLTMGWGEGHVAGYWGVELKKAGFDGLVIKGRAASPTYLYIHDGVIEFRDASKLWGLDTYETDKEIKKELGDQNIRVAAIGLAGENLVRFATIAADIQPNGPRIAGRTGMGAVMGSKNLKAIAVKGSGKISVKEPSRVSSILSRLLPLIMSSPTAQILAVYGTAGEVEEFYEYGDMPIKNFTLGEFDGYKNLTGQSFRERKIVVDVYGCWACPVKCWKVMQVGDIRTRAPEYETIASLGTLLMIDDPFYLAQANYLCNKYGLDTISTGVTIAWAFECFEKGIISASDTGGLELKWGNKEAVLKLIEMIGKREGFGNILAEGCRKASSIIGKGSEELCMHVKGTEMPMHDPRAFKGMGLQYATSNRGADHLYGLFFRIEQGQRAHDLKIYERVDRFAYKGKGWMVATMMIWSEIQESMGICKFVDIPPAHIAGLYTYVTGFKKNVQDLLKVGKRIFTLKRMFNIACGMSRKDDILQKRFLREPMNEGGAKGQVVELDQMLTEFYEFMGWDENGKPRKEVLEDLGLVEYGRKLGLVA</sequence>
<reference evidence="10 11" key="1">
    <citation type="submission" date="2023-05" db="EMBL/GenBank/DDBJ databases">
        <title>A new hyperthermophilic archaea 'Ignisphaera cupida' sp. nov. and description of the family 'Ignisphaeraceae' fam. nov.</title>
        <authorList>
            <person name="Podosokorskaya O.A."/>
            <person name="Elcheninov A.G."/>
            <person name="Klukina A."/>
            <person name="Merkel A.Y."/>
        </authorList>
    </citation>
    <scope>NUCLEOTIDE SEQUENCE [LARGE SCALE GENOMIC DNA]</scope>
    <source>
        <strain evidence="10 11">4213-co</strain>
    </source>
</reference>
<evidence type="ECO:0000259" key="9">
    <source>
        <dbReference type="SMART" id="SM00790"/>
    </source>
</evidence>
<dbReference type="PANTHER" id="PTHR30038">
    <property type="entry name" value="ALDEHYDE FERREDOXIN OXIDOREDUCTASE"/>
    <property type="match status" value="1"/>
</dbReference>
<dbReference type="Pfam" id="PF02730">
    <property type="entry name" value="AFOR_N"/>
    <property type="match status" value="1"/>
</dbReference>
<evidence type="ECO:0000256" key="3">
    <source>
        <dbReference type="ARBA" id="ARBA00022485"/>
    </source>
</evidence>
<comment type="caution">
    <text evidence="10">The sequence shown here is derived from an EMBL/GenBank/DDBJ whole genome shotgun (WGS) entry which is preliminary data.</text>
</comment>
<dbReference type="InterPro" id="IPR013984">
    <property type="entry name" value="Ald_Fedxn_OxRdtase_dom2"/>
</dbReference>
<dbReference type="Gene3D" id="1.10.599.10">
    <property type="entry name" value="Aldehyde Ferredoxin Oxidoreductase Protein, subunit A, domain 3"/>
    <property type="match status" value="1"/>
</dbReference>
<evidence type="ECO:0000256" key="7">
    <source>
        <dbReference type="ARBA" id="ARBA00023014"/>
    </source>
</evidence>
<feature type="domain" description="Aldehyde ferredoxin oxidoreductase N-terminal" evidence="9">
    <location>
        <begin position="13"/>
        <end position="221"/>
    </location>
</feature>
<dbReference type="InterPro" id="IPR036021">
    <property type="entry name" value="Tungsten_al_ferr_oxy-like_C"/>
</dbReference>
<comment type="cofactor">
    <cofactor evidence="8">
        <name>tungstopterin</name>
        <dbReference type="ChEBI" id="CHEBI:30402"/>
    </cofactor>
</comment>
<keyword evidence="7" id="KW-0411">Iron-sulfur</keyword>
<dbReference type="InterPro" id="IPR013985">
    <property type="entry name" value="Ald_Fedxn_OxRdtase_dom3"/>
</dbReference>
<keyword evidence="11" id="KW-1185">Reference proteome</keyword>
<gene>
    <name evidence="10" type="ORF">QPL79_08435</name>
</gene>
<evidence type="ECO:0000256" key="1">
    <source>
        <dbReference type="ARBA" id="ARBA00001966"/>
    </source>
</evidence>
<dbReference type="AlphaFoldDB" id="A0ABD4Z9Z7"/>
<evidence type="ECO:0000313" key="11">
    <source>
        <dbReference type="Proteomes" id="UP001529235"/>
    </source>
</evidence>
<evidence type="ECO:0000256" key="2">
    <source>
        <dbReference type="ARBA" id="ARBA00011032"/>
    </source>
</evidence>
<evidence type="ECO:0000256" key="8">
    <source>
        <dbReference type="ARBA" id="ARBA00049934"/>
    </source>
</evidence>
<proteinExistence type="inferred from homology"/>
<dbReference type="SUPFAM" id="SSF48310">
    <property type="entry name" value="Aldehyde ferredoxin oxidoreductase, C-terminal domains"/>
    <property type="match status" value="1"/>
</dbReference>